<dbReference type="SUPFAM" id="SSF48350">
    <property type="entry name" value="GTPase activation domain, GAP"/>
    <property type="match status" value="1"/>
</dbReference>
<feature type="compositionally biased region" description="Polar residues" evidence="1">
    <location>
        <begin position="213"/>
        <end position="223"/>
    </location>
</feature>
<dbReference type="InterPro" id="IPR000198">
    <property type="entry name" value="RhoGAP_dom"/>
</dbReference>
<dbReference type="InterPro" id="IPR008936">
    <property type="entry name" value="Rho_GTPase_activation_prot"/>
</dbReference>
<dbReference type="PANTHER" id="PTHR45876">
    <property type="entry name" value="FI04035P"/>
    <property type="match status" value="1"/>
</dbReference>
<dbReference type="PANTHER" id="PTHR45876:SF8">
    <property type="entry name" value="FI04035P"/>
    <property type="match status" value="1"/>
</dbReference>
<feature type="compositionally biased region" description="Low complexity" evidence="1">
    <location>
        <begin position="436"/>
        <end position="451"/>
    </location>
</feature>
<feature type="region of interest" description="Disordered" evidence="1">
    <location>
        <begin position="1"/>
        <end position="41"/>
    </location>
</feature>
<feature type="region of interest" description="Disordered" evidence="1">
    <location>
        <begin position="428"/>
        <end position="468"/>
    </location>
</feature>
<organism evidence="3 4">
    <name type="scientific">Rotaria magnacalcarata</name>
    <dbReference type="NCBI Taxonomy" id="392030"/>
    <lineage>
        <taxon>Eukaryota</taxon>
        <taxon>Metazoa</taxon>
        <taxon>Spiralia</taxon>
        <taxon>Gnathifera</taxon>
        <taxon>Rotifera</taxon>
        <taxon>Eurotatoria</taxon>
        <taxon>Bdelloidea</taxon>
        <taxon>Philodinida</taxon>
        <taxon>Philodinidae</taxon>
        <taxon>Rotaria</taxon>
    </lineage>
</organism>
<dbReference type="Gene3D" id="1.10.555.10">
    <property type="entry name" value="Rho GTPase activation protein"/>
    <property type="match status" value="1"/>
</dbReference>
<gene>
    <name evidence="3" type="ORF">SMN809_LOCUS10677</name>
</gene>
<feature type="compositionally biased region" description="Polar residues" evidence="1">
    <location>
        <begin position="371"/>
        <end position="390"/>
    </location>
</feature>
<feature type="compositionally biased region" description="Low complexity" evidence="1">
    <location>
        <begin position="102"/>
        <end position="128"/>
    </location>
</feature>
<reference evidence="3" key="1">
    <citation type="submission" date="2021-02" db="EMBL/GenBank/DDBJ databases">
        <authorList>
            <person name="Nowell W R."/>
        </authorList>
    </citation>
    <scope>NUCLEOTIDE SEQUENCE</scope>
</reference>
<dbReference type="PROSITE" id="PS50238">
    <property type="entry name" value="RHOGAP"/>
    <property type="match status" value="1"/>
</dbReference>
<comment type="caution">
    <text evidence="3">The sequence shown here is derived from an EMBL/GenBank/DDBJ whole genome shotgun (WGS) entry which is preliminary data.</text>
</comment>
<protein>
    <recommendedName>
        <fullName evidence="2">Rho-GAP domain-containing protein</fullName>
    </recommendedName>
</protein>
<dbReference type="GO" id="GO:0005737">
    <property type="term" value="C:cytoplasm"/>
    <property type="evidence" value="ECO:0007669"/>
    <property type="project" value="TreeGrafter"/>
</dbReference>
<feature type="compositionally biased region" description="Low complexity" evidence="1">
    <location>
        <begin position="354"/>
        <end position="363"/>
    </location>
</feature>
<evidence type="ECO:0000313" key="3">
    <source>
        <dbReference type="EMBL" id="CAF3977624.1"/>
    </source>
</evidence>
<dbReference type="GO" id="GO:0007165">
    <property type="term" value="P:signal transduction"/>
    <property type="evidence" value="ECO:0007669"/>
    <property type="project" value="InterPro"/>
</dbReference>
<feature type="region of interest" description="Disordered" evidence="1">
    <location>
        <begin position="593"/>
        <end position="623"/>
    </location>
</feature>
<feature type="compositionally biased region" description="Polar residues" evidence="1">
    <location>
        <begin position="339"/>
        <end position="349"/>
    </location>
</feature>
<dbReference type="GO" id="GO:0005096">
    <property type="term" value="F:GTPase activator activity"/>
    <property type="evidence" value="ECO:0007669"/>
    <property type="project" value="TreeGrafter"/>
</dbReference>
<feature type="region of interest" description="Disordered" evidence="1">
    <location>
        <begin position="339"/>
        <end position="414"/>
    </location>
</feature>
<evidence type="ECO:0000313" key="4">
    <source>
        <dbReference type="Proteomes" id="UP000676336"/>
    </source>
</evidence>
<accession>A0A8S2MXD2</accession>
<feature type="domain" description="Rho-GAP" evidence="2">
    <location>
        <begin position="712"/>
        <end position="899"/>
    </location>
</feature>
<dbReference type="SMART" id="SM00324">
    <property type="entry name" value="RhoGAP"/>
    <property type="match status" value="1"/>
</dbReference>
<name>A0A8S2MXD2_9BILA</name>
<proteinExistence type="predicted"/>
<feature type="region of interest" description="Disordered" evidence="1">
    <location>
        <begin position="94"/>
        <end position="143"/>
    </location>
</feature>
<dbReference type="FunFam" id="1.10.555.10:FF:000011">
    <property type="entry name" value="Rho GTPase-activating protein 39"/>
    <property type="match status" value="1"/>
</dbReference>
<feature type="compositionally biased region" description="Polar residues" evidence="1">
    <location>
        <begin position="230"/>
        <end position="264"/>
    </location>
</feature>
<evidence type="ECO:0000256" key="1">
    <source>
        <dbReference type="SAM" id="MobiDB-lite"/>
    </source>
</evidence>
<feature type="non-terminal residue" evidence="3">
    <location>
        <position position="1"/>
    </location>
</feature>
<feature type="compositionally biased region" description="Polar residues" evidence="1">
    <location>
        <begin position="594"/>
        <end position="610"/>
    </location>
</feature>
<feature type="region of interest" description="Disordered" evidence="1">
    <location>
        <begin position="213"/>
        <end position="289"/>
    </location>
</feature>
<evidence type="ECO:0000259" key="2">
    <source>
        <dbReference type="PROSITE" id="PS50238"/>
    </source>
</evidence>
<dbReference type="AlphaFoldDB" id="A0A8S2MXD2"/>
<dbReference type="EMBL" id="CAJOBI010003690">
    <property type="protein sequence ID" value="CAF3977624.1"/>
    <property type="molecule type" value="Genomic_DNA"/>
</dbReference>
<sequence>QRTNNNKWKQVSLQGLDLSSHQNKLTSSTKMSTPPLNSAAQRSIRRTATILHPNTTLTSSISSDPRRTLVCNDITLPSNANQTNSFFRRRTQQQTFNGQLDKSSSTSSSTKSSLIDENSTNTSSTTFSLLRQHSSPTKHSHKIEKSTYDNLTNATINNDNTVVSSTHFERKSSYPLNKKANRHLTNDSLTSDAYDNFPDKNGYDNYPIIRKTTAPSTMTTSQNDADERQLSSSTLGTPRNEFNTKRSQSINLKTPLTLKSTSVAVTPDESKRSGSAHHRTTKSSTTTTATLTKDQLSNLHVASCIDSIRIKIKRPANYCKIQFLDNVVLREYDSPSLQSSTVLSHQQAVHNNHDNNNNNNNNNNHHHHHPTANNSMESSTIMPSDGTFSRLSYGRNRVRKKQPRTNPNYVNIEIKSNDGSLRSTYIRIHDGQKPKTSTLSSSSSSSSSSSTKNPSIEQESISSNSHFQSQPYLNDVQEYFTSNDTNHSIERTKISPQWLKNNEERNEMILQQYEQTDNNSQADDAQTLTNKTALMMKQFVACNDEFLFHSTIDSININFNHENGNNDHSVVTGCGTNSNTSTLSSPTLPIYYDGNSNSPPLSNSMTPHSINRSHEPDSSTSSLNRPVSIHLHNLNDNANQNNQTSIYKQWTSSSPTKAPAAIVEIESDVLFNDMLNFNTHKRGLFGKRLTQDDLLSCYSSIHTIHFPSMFGATLEEVMAMQRTRFPERRLPWIQTILSEEVLRLNGAQIEGIFRVPGDLDGVNALKVKCDQWQLPSLEDAHLPASLLKLWYRELAEPLIPSIFYEQCILNCDIPDTCIRIVNSLPDINRAVLTYLIRFLQVFAAAENVVITKMDVNNLSMVFAPNILRCDSEDAKVIFENARKEMLFIKVLILNLDTNSIEGVI</sequence>
<feature type="compositionally biased region" description="Polar residues" evidence="1">
    <location>
        <begin position="452"/>
        <end position="468"/>
    </location>
</feature>
<dbReference type="Proteomes" id="UP000676336">
    <property type="component" value="Unassembled WGS sequence"/>
</dbReference>
<dbReference type="Pfam" id="PF00620">
    <property type="entry name" value="RhoGAP"/>
    <property type="match status" value="1"/>
</dbReference>